<proteinExistence type="predicted"/>
<feature type="compositionally biased region" description="Basic and acidic residues" evidence="1">
    <location>
        <begin position="591"/>
        <end position="609"/>
    </location>
</feature>
<reference evidence="2 3" key="1">
    <citation type="submission" date="2024-01" db="EMBL/GenBank/DDBJ databases">
        <authorList>
            <person name="Kunselman E."/>
        </authorList>
    </citation>
    <scope>NUCLEOTIDE SEQUENCE [LARGE SCALE GENOMIC DNA]</scope>
    <source>
        <strain evidence="2">2 abalone samples</strain>
    </source>
</reference>
<comment type="caution">
    <text evidence="2">The sequence shown here is derived from an EMBL/GenBank/DDBJ whole genome shotgun (WGS) entry which is preliminary data.</text>
</comment>
<feature type="compositionally biased region" description="Basic residues" evidence="1">
    <location>
        <begin position="610"/>
        <end position="621"/>
    </location>
</feature>
<dbReference type="EMBL" id="CAWVOK010000009">
    <property type="protein sequence ID" value="CAK8162514.1"/>
    <property type="molecule type" value="Genomic_DNA"/>
</dbReference>
<evidence type="ECO:0000256" key="1">
    <source>
        <dbReference type="SAM" id="MobiDB-lite"/>
    </source>
</evidence>
<feature type="compositionally biased region" description="Basic residues" evidence="1">
    <location>
        <begin position="562"/>
        <end position="573"/>
    </location>
</feature>
<evidence type="ECO:0008006" key="4">
    <source>
        <dbReference type="Google" id="ProtNLM"/>
    </source>
</evidence>
<keyword evidence="3" id="KW-1185">Reference proteome</keyword>
<protein>
    <recommendedName>
        <fullName evidence="4">Type II secretion system protein G</fullName>
    </recommendedName>
</protein>
<feature type="compositionally biased region" description="Basic and acidic residues" evidence="1">
    <location>
        <begin position="538"/>
        <end position="561"/>
    </location>
</feature>
<organism evidence="2 3">
    <name type="scientific">Candidatus Xenohaliotis californiensis</name>
    <dbReference type="NCBI Taxonomy" id="84677"/>
    <lineage>
        <taxon>Bacteria</taxon>
        <taxon>Pseudomonadati</taxon>
        <taxon>Pseudomonadota</taxon>
        <taxon>Alphaproteobacteria</taxon>
        <taxon>Rickettsiales</taxon>
        <taxon>Anaplasmataceae</taxon>
        <taxon>Candidatus Xenohaliotis</taxon>
    </lineage>
</organism>
<name>A0ABP0ES00_9RICK</name>
<gene>
    <name evidence="2" type="ORF">CAXC1_180022</name>
</gene>
<feature type="region of interest" description="Disordered" evidence="1">
    <location>
        <begin position="501"/>
        <end position="523"/>
    </location>
</feature>
<accession>A0ABP0ES00</accession>
<evidence type="ECO:0000313" key="3">
    <source>
        <dbReference type="Proteomes" id="UP001314181"/>
    </source>
</evidence>
<sequence>MQTIVIIIISAMLSLTFISLAQHQARVSKIENTRIIINSLREILHNYFITHGRLPCPANPTAKINDDEYGLEGKCSTEDNFTIGTIPFITLGISEAMSYDGWNNKITIATSINASCYKPCFSQILKLRDLKDNMHSDIWFNSNPCCWNEEGGKECKNEKKRCCQEIDTTSTCCNWNNDNKYCKRKQSKCCADDIENSTGCTCAFDLSKSKKTITIVDSMGNNMLGKHEAAYLILSHGERGIGAYNLHGTIVNACNEKTLETANCNGNGQFVDEVFSMELNEDYYDDIMTWETEDFLNISYQTYVNTHENIIINTDNEQEKVKKQSNDKHTVGQKLSKRMLHMVVKQPSKQHEIDVGGTQSSYTTSLTAPIDYCAMQNSICYSKNNSNLELLLAYNNASYFNDKVRQFNNYDYNQSEEMDVTAEENWEEVVVVQNGQQIKAYSSDTHDMNEDMQNMEEDTNSLYSDYKVTNSNYITKNYNISSDYPFVSYNKRNRHVHSAAHLNPRKQNIAHDNNTYTPSYGNQKISINLSNKFTAKDFDNKQTADKNNKDKNIDHKKDSSKKYSRVSSAHKKTKDNNSLTTSTTTSTNNKAADKNNKDKNIDHKKDSSKKYSRVSSAHKKTKDNNHIDTGVAGKNVGQLNKDVDGKKWGVSMSKTRPYDKSIDKNIKHNMSIYTNIGVKNLISIHNVQQQFIYNKHLLQHNIHYTQHLKHNMNQHINQKYCTHIMTQYVKNKTSICCTRKAQAYNVNIKQYKDNNNYLQHNKLKYNKIADNHKMVSILAVGLNKPILLQQIAKQHRRS</sequence>
<evidence type="ECO:0000313" key="2">
    <source>
        <dbReference type="EMBL" id="CAK8162514.1"/>
    </source>
</evidence>
<feature type="compositionally biased region" description="Polar residues" evidence="1">
    <location>
        <begin position="510"/>
        <end position="523"/>
    </location>
</feature>
<dbReference type="RefSeq" id="WP_338363609.1">
    <property type="nucleotide sequence ID" value="NZ_CAWVOK010000009.1"/>
</dbReference>
<dbReference type="Proteomes" id="UP001314181">
    <property type="component" value="Unassembled WGS sequence"/>
</dbReference>
<feature type="compositionally biased region" description="Low complexity" evidence="1">
    <location>
        <begin position="576"/>
        <end position="590"/>
    </location>
</feature>
<feature type="region of interest" description="Disordered" evidence="1">
    <location>
        <begin position="538"/>
        <end position="638"/>
    </location>
</feature>